<dbReference type="GO" id="GO:0045892">
    <property type="term" value="P:negative regulation of DNA-templated transcription"/>
    <property type="evidence" value="ECO:0007669"/>
    <property type="project" value="InterPro"/>
</dbReference>
<dbReference type="SMART" id="SM00347">
    <property type="entry name" value="HTH_MARR"/>
    <property type="match status" value="1"/>
</dbReference>
<evidence type="ECO:0000313" key="2">
    <source>
        <dbReference type="EMBL" id="MCE8538011.1"/>
    </source>
</evidence>
<name>A0A9Q3WKZ5_9RHOB</name>
<dbReference type="GO" id="GO:0003677">
    <property type="term" value="F:DNA binding"/>
    <property type="evidence" value="ECO:0007669"/>
    <property type="project" value="InterPro"/>
</dbReference>
<protein>
    <submittedName>
        <fullName evidence="2">Homoprotocatechuate degradation operon regulator HpaR</fullName>
    </submittedName>
</protein>
<dbReference type="InterPro" id="IPR012712">
    <property type="entry name" value="HpaR/FarR"/>
</dbReference>
<dbReference type="EMBL" id="JAGQAF010000006">
    <property type="protein sequence ID" value="MCE8538011.1"/>
    <property type="molecule type" value="Genomic_DNA"/>
</dbReference>
<dbReference type="InterPro" id="IPR000835">
    <property type="entry name" value="HTH_MarR-typ"/>
</dbReference>
<evidence type="ECO:0000259" key="1">
    <source>
        <dbReference type="PROSITE" id="PS50995"/>
    </source>
</evidence>
<dbReference type="NCBIfam" id="TIGR02337">
    <property type="entry name" value="HpaR"/>
    <property type="match status" value="1"/>
</dbReference>
<dbReference type="InterPro" id="IPR036388">
    <property type="entry name" value="WH-like_DNA-bd_sf"/>
</dbReference>
<dbReference type="PROSITE" id="PS50995">
    <property type="entry name" value="HTH_MARR_2"/>
    <property type="match status" value="1"/>
</dbReference>
<dbReference type="PANTHER" id="PTHR33164:SF13">
    <property type="entry name" value="4-HYDROXYPHENYLACETATE CATABOLISM PROTEIN"/>
    <property type="match status" value="1"/>
</dbReference>
<evidence type="ECO:0000313" key="3">
    <source>
        <dbReference type="Proteomes" id="UP000813672"/>
    </source>
</evidence>
<dbReference type="PANTHER" id="PTHR33164">
    <property type="entry name" value="TRANSCRIPTIONAL REGULATOR, MARR FAMILY"/>
    <property type="match status" value="1"/>
</dbReference>
<gene>
    <name evidence="2" type="primary">hpaR</name>
    <name evidence="2" type="ORF">KBY27_11150</name>
</gene>
<dbReference type="Gene3D" id="1.10.10.10">
    <property type="entry name" value="Winged helix-like DNA-binding domain superfamily/Winged helix DNA-binding domain"/>
    <property type="match status" value="1"/>
</dbReference>
<organism evidence="2 3">
    <name type="scientific">Ruegeria pomeroyi</name>
    <dbReference type="NCBI Taxonomy" id="89184"/>
    <lineage>
        <taxon>Bacteria</taxon>
        <taxon>Pseudomonadati</taxon>
        <taxon>Pseudomonadota</taxon>
        <taxon>Alphaproteobacteria</taxon>
        <taxon>Rhodobacterales</taxon>
        <taxon>Roseobacteraceae</taxon>
        <taxon>Ruegeria</taxon>
    </lineage>
</organism>
<dbReference type="Proteomes" id="UP000813672">
    <property type="component" value="Unassembled WGS sequence"/>
</dbReference>
<dbReference type="InterPro" id="IPR039422">
    <property type="entry name" value="MarR/SlyA-like"/>
</dbReference>
<accession>A0A9Q3WKZ5</accession>
<feature type="domain" description="HTH marR-type" evidence="1">
    <location>
        <begin position="1"/>
        <end position="141"/>
    </location>
</feature>
<sequence length="145" mass="16348">MISDLPKTSRSLPIALLRARERVMRPVRAILMDVGITEQQWRVLRVLEEEGPQDPTRIADGACLLLPSLTRILQKLEEKQLISRQPDPDDGRKQVVSITQAGTQIIRDNLGASQAVFEAIQAQMGADRYELLLDLLNELHLDKTD</sequence>
<dbReference type="GO" id="GO:0006950">
    <property type="term" value="P:response to stress"/>
    <property type="evidence" value="ECO:0007669"/>
    <property type="project" value="TreeGrafter"/>
</dbReference>
<proteinExistence type="predicted"/>
<reference evidence="2" key="1">
    <citation type="journal article" date="2021" name="Environ. Microbiol.">
        <title>Cryptic niche differentiation of novel sediment ecotypes of Rugeria pomeroyi correlates with nitrate respiration.</title>
        <authorList>
            <person name="Lin X."/>
            <person name="McNichol J."/>
            <person name="Chu X."/>
            <person name="Qian Y."/>
            <person name="Luo H."/>
        </authorList>
    </citation>
    <scope>NUCLEOTIDE SEQUENCE</scope>
    <source>
        <strain evidence="2">SZCCDBB064</strain>
    </source>
</reference>
<comment type="caution">
    <text evidence="2">The sequence shown here is derived from an EMBL/GenBank/DDBJ whole genome shotgun (WGS) entry which is preliminary data.</text>
</comment>
<dbReference type="PRINTS" id="PR00598">
    <property type="entry name" value="HTHMARR"/>
</dbReference>
<dbReference type="AlphaFoldDB" id="A0A9Q3WKZ5"/>
<dbReference type="SUPFAM" id="SSF46785">
    <property type="entry name" value="Winged helix' DNA-binding domain"/>
    <property type="match status" value="1"/>
</dbReference>
<dbReference type="RefSeq" id="WP_234219834.1">
    <property type="nucleotide sequence ID" value="NZ_JAGQAF010000006.1"/>
</dbReference>
<dbReference type="Pfam" id="PF01047">
    <property type="entry name" value="MarR"/>
    <property type="match status" value="1"/>
</dbReference>
<dbReference type="InterPro" id="IPR036390">
    <property type="entry name" value="WH_DNA-bd_sf"/>
</dbReference>
<dbReference type="GO" id="GO:0003700">
    <property type="term" value="F:DNA-binding transcription factor activity"/>
    <property type="evidence" value="ECO:0007669"/>
    <property type="project" value="InterPro"/>
</dbReference>